<dbReference type="InterPro" id="IPR001503">
    <property type="entry name" value="Glyco_trans_10"/>
</dbReference>
<dbReference type="EMBL" id="MNPL01010913">
    <property type="protein sequence ID" value="OQR72860.1"/>
    <property type="molecule type" value="Genomic_DNA"/>
</dbReference>
<accession>A0A1V9XH52</accession>
<comment type="pathway">
    <text evidence="2">Protein modification; protein glycosylation.</text>
</comment>
<dbReference type="GO" id="GO:0032580">
    <property type="term" value="C:Golgi cisterna membrane"/>
    <property type="evidence" value="ECO:0007669"/>
    <property type="project" value="UniProtKB-SubCell"/>
</dbReference>
<gene>
    <name evidence="15" type="ORF">BIW11_10120</name>
</gene>
<dbReference type="PANTHER" id="PTHR48438">
    <property type="entry name" value="ALPHA-(1,3)-FUCOSYLTRANSFERASE C-RELATED"/>
    <property type="match status" value="1"/>
</dbReference>
<keyword evidence="10" id="KW-0472">Membrane</keyword>
<reference evidence="15 16" key="1">
    <citation type="journal article" date="2017" name="Gigascience">
        <title>Draft genome of the honey bee ectoparasitic mite, Tropilaelaps mercedesae, is shaped by the parasitic life history.</title>
        <authorList>
            <person name="Dong X."/>
            <person name="Armstrong S.D."/>
            <person name="Xia D."/>
            <person name="Makepeace B.L."/>
            <person name="Darby A.C."/>
            <person name="Kadowaki T."/>
        </authorList>
    </citation>
    <scope>NUCLEOTIDE SEQUENCE [LARGE SCALE GENOMIC DNA]</scope>
    <source>
        <strain evidence="15">Wuxi-XJTLU</strain>
    </source>
</reference>
<sequence length="377" mass="43840">HNQATFSRPVAVRFHIGLFVTCRITYPELIPHSKPFDFKELPYYDREVVSKVADGNHTVLVWTATNQALQRFNNNNNRELCEFRNCFFTSDRGELNVSAAVVFYDADLDVNDLPSRVPHQLWVFHSQEPPTSSKLSPAFDGLFNWTMSYSPKDDVHVPFFTMCREGHRPPERNFSSKEFAAIWFVDSCHPTNLPYVNLLQIEFPVHIVGPCSPQGFYCTDRHVCMDRLLPLYKFALVFEESLCTDFVTSHLREILRYDVIPVVWGGAHYSEILPKESFVVASEYGNPKELARMLYRFRSDELFRKALNARRGVHAVRVDWMCRLCEALNKRKQDARKKAYKALSAARMKAGKCRIWKRGFFRTYRSTHETVKDASDE</sequence>
<evidence type="ECO:0000256" key="8">
    <source>
        <dbReference type="ARBA" id="ARBA00022989"/>
    </source>
</evidence>
<keyword evidence="16" id="KW-1185">Reference proteome</keyword>
<keyword evidence="5 12" id="KW-0808">Transferase</keyword>
<comment type="caution">
    <text evidence="15">The sequence shown here is derived from an EMBL/GenBank/DDBJ whole genome shotgun (WGS) entry which is preliminary data.</text>
</comment>
<organism evidence="15 16">
    <name type="scientific">Tropilaelaps mercedesae</name>
    <dbReference type="NCBI Taxonomy" id="418985"/>
    <lineage>
        <taxon>Eukaryota</taxon>
        <taxon>Metazoa</taxon>
        <taxon>Ecdysozoa</taxon>
        <taxon>Arthropoda</taxon>
        <taxon>Chelicerata</taxon>
        <taxon>Arachnida</taxon>
        <taxon>Acari</taxon>
        <taxon>Parasitiformes</taxon>
        <taxon>Mesostigmata</taxon>
        <taxon>Gamasina</taxon>
        <taxon>Dermanyssoidea</taxon>
        <taxon>Laelapidae</taxon>
        <taxon>Tropilaelaps</taxon>
    </lineage>
</organism>
<evidence type="ECO:0000256" key="6">
    <source>
        <dbReference type="ARBA" id="ARBA00022692"/>
    </source>
</evidence>
<name>A0A1V9XH52_9ACAR</name>
<dbReference type="InterPro" id="IPR038577">
    <property type="entry name" value="GT10-like_C_sf"/>
</dbReference>
<dbReference type="AlphaFoldDB" id="A0A1V9XH52"/>
<evidence type="ECO:0000259" key="14">
    <source>
        <dbReference type="Pfam" id="PF17039"/>
    </source>
</evidence>
<protein>
    <recommendedName>
        <fullName evidence="12">Fucosyltransferase</fullName>
        <ecNumber evidence="12">2.4.1.-</ecNumber>
    </recommendedName>
</protein>
<evidence type="ECO:0000256" key="4">
    <source>
        <dbReference type="ARBA" id="ARBA00022676"/>
    </source>
</evidence>
<comment type="subcellular location">
    <subcellularLocation>
        <location evidence="1 12">Golgi apparatus</location>
        <location evidence="1 12">Golgi stack membrane</location>
        <topology evidence="1 12">Single-pass type II membrane protein</topology>
    </subcellularLocation>
</comment>
<feature type="domain" description="Fucosyltransferase N-terminal" evidence="14">
    <location>
        <begin position="56"/>
        <end position="159"/>
    </location>
</feature>
<dbReference type="InterPro" id="IPR031481">
    <property type="entry name" value="Glyco_tran_10_N"/>
</dbReference>
<evidence type="ECO:0000313" key="16">
    <source>
        <dbReference type="Proteomes" id="UP000192247"/>
    </source>
</evidence>
<dbReference type="Pfam" id="PF00852">
    <property type="entry name" value="Glyco_transf_10"/>
    <property type="match status" value="1"/>
</dbReference>
<dbReference type="UniPathway" id="UPA00378"/>
<feature type="non-terminal residue" evidence="15">
    <location>
        <position position="1"/>
    </location>
</feature>
<dbReference type="EC" id="2.4.1.-" evidence="12"/>
<comment type="similarity">
    <text evidence="3 12">Belongs to the glycosyltransferase 10 family.</text>
</comment>
<evidence type="ECO:0000256" key="12">
    <source>
        <dbReference type="RuleBase" id="RU003832"/>
    </source>
</evidence>
<evidence type="ECO:0000259" key="13">
    <source>
        <dbReference type="Pfam" id="PF00852"/>
    </source>
</evidence>
<dbReference type="InParanoid" id="A0A1V9XH52"/>
<dbReference type="Pfam" id="PF17039">
    <property type="entry name" value="Glyco_tran_10_N"/>
    <property type="match status" value="1"/>
</dbReference>
<evidence type="ECO:0000256" key="9">
    <source>
        <dbReference type="ARBA" id="ARBA00023034"/>
    </source>
</evidence>
<keyword evidence="8" id="KW-1133">Transmembrane helix</keyword>
<dbReference type="Proteomes" id="UP000192247">
    <property type="component" value="Unassembled WGS sequence"/>
</dbReference>
<evidence type="ECO:0000256" key="11">
    <source>
        <dbReference type="ARBA" id="ARBA00023180"/>
    </source>
</evidence>
<dbReference type="SUPFAM" id="SSF53756">
    <property type="entry name" value="UDP-Glycosyltransferase/glycogen phosphorylase"/>
    <property type="match status" value="1"/>
</dbReference>
<dbReference type="STRING" id="418985.A0A1V9XH52"/>
<proteinExistence type="inferred from homology"/>
<evidence type="ECO:0000256" key="10">
    <source>
        <dbReference type="ARBA" id="ARBA00023136"/>
    </source>
</evidence>
<keyword evidence="9 12" id="KW-0333">Golgi apparatus</keyword>
<dbReference type="InterPro" id="IPR055270">
    <property type="entry name" value="Glyco_tran_10_C"/>
</dbReference>
<evidence type="ECO:0000256" key="2">
    <source>
        <dbReference type="ARBA" id="ARBA00004922"/>
    </source>
</evidence>
<dbReference type="OrthoDB" id="427096at2759"/>
<keyword evidence="11" id="KW-0325">Glycoprotein</keyword>
<keyword evidence="7" id="KW-0735">Signal-anchor</keyword>
<evidence type="ECO:0000256" key="1">
    <source>
        <dbReference type="ARBA" id="ARBA00004447"/>
    </source>
</evidence>
<feature type="domain" description="Fucosyltransferase C-terminal" evidence="13">
    <location>
        <begin position="175"/>
        <end position="343"/>
    </location>
</feature>
<evidence type="ECO:0000256" key="3">
    <source>
        <dbReference type="ARBA" id="ARBA00008919"/>
    </source>
</evidence>
<evidence type="ECO:0000313" key="15">
    <source>
        <dbReference type="EMBL" id="OQR72860.1"/>
    </source>
</evidence>
<evidence type="ECO:0000256" key="5">
    <source>
        <dbReference type="ARBA" id="ARBA00022679"/>
    </source>
</evidence>
<keyword evidence="6 12" id="KW-0812">Transmembrane</keyword>
<dbReference type="Gene3D" id="3.40.50.11660">
    <property type="entry name" value="Glycosyl transferase family 10, C-terminal domain"/>
    <property type="match status" value="1"/>
</dbReference>
<evidence type="ECO:0000256" key="7">
    <source>
        <dbReference type="ARBA" id="ARBA00022968"/>
    </source>
</evidence>
<dbReference type="GO" id="GO:0008417">
    <property type="term" value="F:fucosyltransferase activity"/>
    <property type="evidence" value="ECO:0007669"/>
    <property type="project" value="InterPro"/>
</dbReference>
<keyword evidence="4 12" id="KW-0328">Glycosyltransferase</keyword>
<dbReference type="PANTHER" id="PTHR48438:SF1">
    <property type="entry name" value="ALPHA-(1,3)-FUCOSYLTRANSFERASE C-RELATED"/>
    <property type="match status" value="1"/>
</dbReference>